<evidence type="ECO:0000259" key="2">
    <source>
        <dbReference type="PROSITE" id="PS51192"/>
    </source>
</evidence>
<dbReference type="InterPro" id="IPR038718">
    <property type="entry name" value="SNF2-like_sf"/>
</dbReference>
<dbReference type="InterPro" id="IPR001650">
    <property type="entry name" value="Helicase_C-like"/>
</dbReference>
<dbReference type="PROSITE" id="PS51194">
    <property type="entry name" value="HELICASE_CTER"/>
    <property type="match status" value="1"/>
</dbReference>
<dbReference type="EMBL" id="AP026933">
    <property type="protein sequence ID" value="BDT04847.1"/>
    <property type="molecule type" value="Genomic_DNA"/>
</dbReference>
<accession>A0ABM8BY91</accession>
<keyword evidence="5" id="KW-1185">Reference proteome</keyword>
<dbReference type="SMART" id="SM00487">
    <property type="entry name" value="DEXDc"/>
    <property type="match status" value="1"/>
</dbReference>
<dbReference type="Pfam" id="PF00271">
    <property type="entry name" value="Helicase_C"/>
    <property type="match status" value="1"/>
</dbReference>
<sequence length="544" mass="63276">MLEIISLNNKHITIKVKKNKKEILNALGIIDINNTNEFKIFNTPFALEILLKYTNNNDKLKQIYEHSLISWKKIQQEKNLNDYPGNPKLRNYQRVDVAILKANKRFGLFNEMRTGKTPTILTALSEMKTNKILFVVPKSTILLTWVSEIKKWTTYNCITIKDDITKVRTEKYNQFKNSNNCILVVSKNTFKNDIKNKLLTKFDFTLVIDEAHFLRNYKTAQSSTILEVANKVSSVYCLTGTPANNHPSDIFGILKIIDNKLYKNIDYWDFVARYFGIIRKRITNFVTINIPKPNVKPQLAAEFDYLVKKISIMRKQIDVRNEMPKIIKNDLILTMPKAQTAIYCDTLETMKQELFYNKKSKITFLQIFTKLRTICSTPINEGMKELGAKFNWLLDYLHDNENDSIIIYSSFSDKGINILSNILDKHKLNHQLITGKVNHEQRLKAISDFQSKKVKIILCNIKSTNVGITLDQGDVMIFLDRELNPTENEQAESRFFPTQLNDNKTREIINLYCANTIDLKIRDILNNKIDINKVINDQGIKFFE</sequence>
<gene>
    <name evidence="4" type="ORF">SHM_24930</name>
</gene>
<protein>
    <recommendedName>
        <fullName evidence="6">Helicase</fullName>
    </recommendedName>
</protein>
<dbReference type="InterPro" id="IPR014001">
    <property type="entry name" value="Helicase_ATP-bd"/>
</dbReference>
<name>A0ABM8BY91_9MOLU</name>
<dbReference type="InterPro" id="IPR027417">
    <property type="entry name" value="P-loop_NTPase"/>
</dbReference>
<dbReference type="Pfam" id="PF00176">
    <property type="entry name" value="SNF2-rel_dom"/>
    <property type="match status" value="1"/>
</dbReference>
<dbReference type="Gene3D" id="3.40.50.10810">
    <property type="entry name" value="Tandem AAA-ATPase domain"/>
    <property type="match status" value="1"/>
</dbReference>
<proteinExistence type="predicted"/>
<feature type="domain" description="Helicase C-terminal" evidence="3">
    <location>
        <begin position="389"/>
        <end position="541"/>
    </location>
</feature>
<evidence type="ECO:0000259" key="3">
    <source>
        <dbReference type="PROSITE" id="PS51194"/>
    </source>
</evidence>
<dbReference type="PANTHER" id="PTHR45766">
    <property type="entry name" value="DNA ANNEALING HELICASE AND ENDONUCLEASE ZRANB3 FAMILY MEMBER"/>
    <property type="match status" value="1"/>
</dbReference>
<evidence type="ECO:0000256" key="1">
    <source>
        <dbReference type="ARBA" id="ARBA00022801"/>
    </source>
</evidence>
<dbReference type="PROSITE" id="PS51192">
    <property type="entry name" value="HELICASE_ATP_BIND_1"/>
    <property type="match status" value="1"/>
</dbReference>
<reference evidence="4 5" key="1">
    <citation type="journal article" date="2022" name="Front. Microbiol.">
        <title>Male-killing mechanisms vary between Spiroplasma species.</title>
        <authorList>
            <person name="Arai H."/>
            <person name="Inoue M."/>
            <person name="Kageyama D."/>
        </authorList>
    </citation>
    <scope>NUCLEOTIDE SEQUENCE [LARGE SCALE GENOMIC DNA]</scope>
    <source>
        <strain evidence="5">sHm</strain>
    </source>
</reference>
<dbReference type="Proteomes" id="UP001163387">
    <property type="component" value="Chromosome"/>
</dbReference>
<dbReference type="SMART" id="SM00490">
    <property type="entry name" value="HELICc"/>
    <property type="match status" value="1"/>
</dbReference>
<evidence type="ECO:0008006" key="6">
    <source>
        <dbReference type="Google" id="ProtNLM"/>
    </source>
</evidence>
<dbReference type="PANTHER" id="PTHR45766:SF6">
    <property type="entry name" value="SWI_SNF-RELATED MATRIX-ASSOCIATED ACTIN-DEPENDENT REGULATOR OF CHROMATIN SUBFAMILY A-LIKE PROTEIN 1"/>
    <property type="match status" value="1"/>
</dbReference>
<dbReference type="InterPro" id="IPR049730">
    <property type="entry name" value="SNF2/RAD54-like_C"/>
</dbReference>
<dbReference type="InterPro" id="IPR000330">
    <property type="entry name" value="SNF2_N"/>
</dbReference>
<dbReference type="RefSeq" id="WP_281748494.1">
    <property type="nucleotide sequence ID" value="NZ_AP026933.1"/>
</dbReference>
<keyword evidence="1" id="KW-0378">Hydrolase</keyword>
<dbReference type="Gene3D" id="3.40.50.300">
    <property type="entry name" value="P-loop containing nucleotide triphosphate hydrolases"/>
    <property type="match status" value="1"/>
</dbReference>
<evidence type="ECO:0000313" key="4">
    <source>
        <dbReference type="EMBL" id="BDT04847.1"/>
    </source>
</evidence>
<feature type="domain" description="Helicase ATP-binding" evidence="2">
    <location>
        <begin position="97"/>
        <end position="260"/>
    </location>
</feature>
<evidence type="ECO:0000313" key="5">
    <source>
        <dbReference type="Proteomes" id="UP001163387"/>
    </source>
</evidence>
<organism evidence="4 5">
    <name type="scientific">Spiroplasma ixodetis</name>
    <dbReference type="NCBI Taxonomy" id="2141"/>
    <lineage>
        <taxon>Bacteria</taxon>
        <taxon>Bacillati</taxon>
        <taxon>Mycoplasmatota</taxon>
        <taxon>Mollicutes</taxon>
        <taxon>Entomoplasmatales</taxon>
        <taxon>Spiroplasmataceae</taxon>
        <taxon>Spiroplasma</taxon>
    </lineage>
</organism>
<dbReference type="SUPFAM" id="SSF52540">
    <property type="entry name" value="P-loop containing nucleoside triphosphate hydrolases"/>
    <property type="match status" value="2"/>
</dbReference>
<dbReference type="CDD" id="cd18793">
    <property type="entry name" value="SF2_C_SNF"/>
    <property type="match status" value="1"/>
</dbReference>